<organism evidence="1 2">
    <name type="scientific">Blautia obeum ATCC 29174</name>
    <dbReference type="NCBI Taxonomy" id="411459"/>
    <lineage>
        <taxon>Bacteria</taxon>
        <taxon>Bacillati</taxon>
        <taxon>Bacillota</taxon>
        <taxon>Clostridia</taxon>
        <taxon>Lachnospirales</taxon>
        <taxon>Lachnospiraceae</taxon>
        <taxon>Blautia</taxon>
    </lineage>
</organism>
<dbReference type="EMBL" id="AAVO02000015">
    <property type="protein sequence ID" value="EDM86412.1"/>
    <property type="molecule type" value="Genomic_DNA"/>
</dbReference>
<dbReference type="HOGENOM" id="CLU_3165213_0_0_9"/>
<proteinExistence type="predicted"/>
<reference evidence="1 2" key="1">
    <citation type="submission" date="2007-03" db="EMBL/GenBank/DDBJ databases">
        <authorList>
            <person name="Fulton L."/>
            <person name="Clifton S."/>
            <person name="Fulton B."/>
            <person name="Xu J."/>
            <person name="Minx P."/>
            <person name="Pepin K.H."/>
            <person name="Johnson M."/>
            <person name="Thiruvilangam P."/>
            <person name="Bhonagiri V."/>
            <person name="Nash W.E."/>
            <person name="Mardis E.R."/>
            <person name="Wilson R.K."/>
        </authorList>
    </citation>
    <scope>NUCLEOTIDE SEQUENCE [LARGE SCALE GENOMIC DNA]</scope>
    <source>
        <strain evidence="1 2">ATCC 29174</strain>
    </source>
</reference>
<sequence>MGVFLFVEGEIDTPYCRIKSAWKWKIFIFIVKNLFLCRNGEFLKCLN</sequence>
<accession>A5ZVI4</accession>
<reference evidence="1 2" key="2">
    <citation type="submission" date="2007-04" db="EMBL/GenBank/DDBJ databases">
        <title>Draft genome sequence of Ruminococcus obeum (ATCC 29174).</title>
        <authorList>
            <person name="Sudarsanam P."/>
            <person name="Ley R."/>
            <person name="Guruge J."/>
            <person name="Turnbaugh P.J."/>
            <person name="Mahowald M."/>
            <person name="Liep D."/>
            <person name="Gordon J."/>
        </authorList>
    </citation>
    <scope>NUCLEOTIDE SEQUENCE [LARGE SCALE GENOMIC DNA]</scope>
    <source>
        <strain evidence="1 2">ATCC 29174</strain>
    </source>
</reference>
<gene>
    <name evidence="1" type="ORF">RUMOBE_03020</name>
</gene>
<dbReference type="Proteomes" id="UP000006002">
    <property type="component" value="Unassembled WGS sequence"/>
</dbReference>
<evidence type="ECO:0000313" key="1">
    <source>
        <dbReference type="EMBL" id="EDM86412.1"/>
    </source>
</evidence>
<evidence type="ECO:0000313" key="2">
    <source>
        <dbReference type="Proteomes" id="UP000006002"/>
    </source>
</evidence>
<dbReference type="AlphaFoldDB" id="A5ZVI4"/>
<comment type="caution">
    <text evidence="1">The sequence shown here is derived from an EMBL/GenBank/DDBJ whole genome shotgun (WGS) entry which is preliminary data.</text>
</comment>
<protein>
    <submittedName>
        <fullName evidence="1">Uncharacterized protein</fullName>
    </submittedName>
</protein>
<name>A5ZVI4_9FIRM</name>